<dbReference type="Proteomes" id="UP000824024">
    <property type="component" value="Unassembled WGS sequence"/>
</dbReference>
<reference evidence="9" key="2">
    <citation type="submission" date="2021-04" db="EMBL/GenBank/DDBJ databases">
        <authorList>
            <person name="Gilroy R."/>
        </authorList>
    </citation>
    <scope>NUCLEOTIDE SEQUENCE</scope>
    <source>
        <strain evidence="9">CHK192-9172</strain>
    </source>
</reference>
<evidence type="ECO:0000313" key="10">
    <source>
        <dbReference type="Proteomes" id="UP000824024"/>
    </source>
</evidence>
<evidence type="ECO:0000256" key="6">
    <source>
        <dbReference type="ARBA" id="ARBA00023136"/>
    </source>
</evidence>
<dbReference type="GO" id="GO:0055085">
    <property type="term" value="P:transmembrane transport"/>
    <property type="evidence" value="ECO:0007669"/>
    <property type="project" value="InterPro"/>
</dbReference>
<evidence type="ECO:0000313" key="9">
    <source>
        <dbReference type="EMBL" id="HIZ06300.1"/>
    </source>
</evidence>
<dbReference type="EMBL" id="DXCH01000001">
    <property type="protein sequence ID" value="HIZ06300.1"/>
    <property type="molecule type" value="Genomic_DNA"/>
</dbReference>
<gene>
    <name evidence="9" type="ORF">IAA08_00010</name>
</gene>
<dbReference type="InterPro" id="IPR051393">
    <property type="entry name" value="ABC_transporter_permease"/>
</dbReference>
<dbReference type="Pfam" id="PF00528">
    <property type="entry name" value="BPD_transp_1"/>
    <property type="match status" value="1"/>
</dbReference>
<comment type="caution">
    <text evidence="9">The sequence shown here is derived from an EMBL/GenBank/DDBJ whole genome shotgun (WGS) entry which is preliminary data.</text>
</comment>
<organism evidence="9 10">
    <name type="scientific">Candidatus Eubacterium avistercoris</name>
    <dbReference type="NCBI Taxonomy" id="2838567"/>
    <lineage>
        <taxon>Bacteria</taxon>
        <taxon>Bacillati</taxon>
        <taxon>Bacillota</taxon>
        <taxon>Clostridia</taxon>
        <taxon>Eubacteriales</taxon>
        <taxon>Eubacteriaceae</taxon>
        <taxon>Eubacterium</taxon>
    </lineage>
</organism>
<feature type="domain" description="ABC transmembrane type-1" evidence="8">
    <location>
        <begin position="60"/>
        <end position="270"/>
    </location>
</feature>
<dbReference type="CDD" id="cd06261">
    <property type="entry name" value="TM_PBP2"/>
    <property type="match status" value="1"/>
</dbReference>
<comment type="subcellular location">
    <subcellularLocation>
        <location evidence="1 7">Cell membrane</location>
        <topology evidence="1 7">Multi-pass membrane protein</topology>
    </subcellularLocation>
</comment>
<keyword evidence="4 7" id="KW-0812">Transmembrane</keyword>
<feature type="transmembrane region" description="Helical" evidence="7">
    <location>
        <begin position="189"/>
        <end position="211"/>
    </location>
</feature>
<dbReference type="InterPro" id="IPR035906">
    <property type="entry name" value="MetI-like_sf"/>
</dbReference>
<evidence type="ECO:0000256" key="4">
    <source>
        <dbReference type="ARBA" id="ARBA00022692"/>
    </source>
</evidence>
<dbReference type="PANTHER" id="PTHR30193">
    <property type="entry name" value="ABC TRANSPORTER PERMEASE PROTEIN"/>
    <property type="match status" value="1"/>
</dbReference>
<keyword evidence="2 7" id="KW-0813">Transport</keyword>
<keyword evidence="5 7" id="KW-1133">Transmembrane helix</keyword>
<evidence type="ECO:0000256" key="1">
    <source>
        <dbReference type="ARBA" id="ARBA00004651"/>
    </source>
</evidence>
<sequence length="278" mass="31723">MKKTEKTGLCLALPALLGLMIFYIIPMGISGYNSLTFGGEFVGLENYRLTFGNYMFRLAVKNTFLFLGVSIPLNLLFSLGAALLLERNFAGNRFFRMAFLYPYVVPVAATVMAVKIFISDTGVLNTLLEQKDLPTQDWTRSSWAFLILVLLYLWKNMGYSMILLLSGLAMIPPEYEQMGRLDGCGKWNFFFYIKLPLLRQMLFFTALIALLNAFKCFRESFLIAGVHPHESIYMIQHFINNNINNLNYVKISTTAFTLFVLMFFLIALVYTKKPDKAG</sequence>
<feature type="transmembrane region" description="Helical" evidence="7">
    <location>
        <begin position="7"/>
        <end position="25"/>
    </location>
</feature>
<reference evidence="9" key="1">
    <citation type="journal article" date="2021" name="PeerJ">
        <title>Extensive microbial diversity within the chicken gut microbiome revealed by metagenomics and culture.</title>
        <authorList>
            <person name="Gilroy R."/>
            <person name="Ravi A."/>
            <person name="Getino M."/>
            <person name="Pursley I."/>
            <person name="Horton D.L."/>
            <person name="Alikhan N.F."/>
            <person name="Baker D."/>
            <person name="Gharbi K."/>
            <person name="Hall N."/>
            <person name="Watson M."/>
            <person name="Adriaenssens E.M."/>
            <person name="Foster-Nyarko E."/>
            <person name="Jarju S."/>
            <person name="Secka A."/>
            <person name="Antonio M."/>
            <person name="Oren A."/>
            <person name="Chaudhuri R.R."/>
            <person name="La Ragione R."/>
            <person name="Hildebrand F."/>
            <person name="Pallen M.J."/>
        </authorList>
    </citation>
    <scope>NUCLEOTIDE SEQUENCE</scope>
    <source>
        <strain evidence="9">CHK192-9172</strain>
    </source>
</reference>
<name>A0A9D2D0J4_9FIRM</name>
<dbReference type="AlphaFoldDB" id="A0A9D2D0J4"/>
<evidence type="ECO:0000256" key="3">
    <source>
        <dbReference type="ARBA" id="ARBA00022475"/>
    </source>
</evidence>
<evidence type="ECO:0000259" key="8">
    <source>
        <dbReference type="PROSITE" id="PS50928"/>
    </source>
</evidence>
<accession>A0A9D2D0J4</accession>
<protein>
    <submittedName>
        <fullName evidence="9">Sugar ABC transporter permease</fullName>
    </submittedName>
</protein>
<feature type="transmembrane region" description="Helical" evidence="7">
    <location>
        <begin position="143"/>
        <end position="168"/>
    </location>
</feature>
<dbReference type="SUPFAM" id="SSF161098">
    <property type="entry name" value="MetI-like"/>
    <property type="match status" value="1"/>
</dbReference>
<dbReference type="Gene3D" id="1.10.3720.10">
    <property type="entry name" value="MetI-like"/>
    <property type="match status" value="1"/>
</dbReference>
<dbReference type="PANTHER" id="PTHR30193:SF37">
    <property type="entry name" value="INNER MEMBRANE ABC TRANSPORTER PERMEASE PROTEIN YCJO"/>
    <property type="match status" value="1"/>
</dbReference>
<feature type="transmembrane region" description="Helical" evidence="7">
    <location>
        <begin position="64"/>
        <end position="85"/>
    </location>
</feature>
<proteinExistence type="inferred from homology"/>
<comment type="similarity">
    <text evidence="7">Belongs to the binding-protein-dependent transport system permease family.</text>
</comment>
<dbReference type="GO" id="GO:0005886">
    <property type="term" value="C:plasma membrane"/>
    <property type="evidence" value="ECO:0007669"/>
    <property type="project" value="UniProtKB-SubCell"/>
</dbReference>
<feature type="transmembrane region" description="Helical" evidence="7">
    <location>
        <begin position="251"/>
        <end position="270"/>
    </location>
</feature>
<feature type="transmembrane region" description="Helical" evidence="7">
    <location>
        <begin position="97"/>
        <end position="118"/>
    </location>
</feature>
<dbReference type="PROSITE" id="PS50928">
    <property type="entry name" value="ABC_TM1"/>
    <property type="match status" value="1"/>
</dbReference>
<keyword evidence="3" id="KW-1003">Cell membrane</keyword>
<dbReference type="InterPro" id="IPR000515">
    <property type="entry name" value="MetI-like"/>
</dbReference>
<keyword evidence="6 7" id="KW-0472">Membrane</keyword>
<evidence type="ECO:0000256" key="7">
    <source>
        <dbReference type="RuleBase" id="RU363032"/>
    </source>
</evidence>
<evidence type="ECO:0000256" key="5">
    <source>
        <dbReference type="ARBA" id="ARBA00022989"/>
    </source>
</evidence>
<evidence type="ECO:0000256" key="2">
    <source>
        <dbReference type="ARBA" id="ARBA00022448"/>
    </source>
</evidence>